<feature type="binding site" evidence="11">
    <location>
        <position position="224"/>
    </location>
    <ligand>
        <name>Zn(2+)</name>
        <dbReference type="ChEBI" id="CHEBI:29105"/>
        <label>1</label>
    </ligand>
</feature>
<feature type="binding site" evidence="11">
    <location>
        <position position="231"/>
    </location>
    <ligand>
        <name>Ca(2+)</name>
        <dbReference type="ChEBI" id="CHEBI:29108"/>
        <label>3</label>
    </ligand>
</feature>
<keyword evidence="11" id="KW-0106">Calcium</keyword>
<dbReference type="InterPro" id="IPR021190">
    <property type="entry name" value="Pept_M10A"/>
</dbReference>
<keyword evidence="4 12" id="KW-0732">Signal</keyword>
<dbReference type="InterPro" id="IPR021158">
    <property type="entry name" value="Pept_M10A_Zn_BS"/>
</dbReference>
<feature type="binding site" evidence="10">
    <location>
        <position position="273"/>
    </location>
    <ligand>
        <name>Zn(2+)</name>
        <dbReference type="ChEBI" id="CHEBI:29105"/>
        <label>2</label>
        <note>catalytic</note>
    </ligand>
</feature>
<dbReference type="GO" id="GO:0004222">
    <property type="term" value="F:metalloendopeptidase activity"/>
    <property type="evidence" value="ECO:0007669"/>
    <property type="project" value="InterPro"/>
</dbReference>
<feature type="binding site" evidence="11">
    <location>
        <position position="251"/>
    </location>
    <ligand>
        <name>Ca(2+)</name>
        <dbReference type="ChEBI" id="CHEBI:29108"/>
        <label>3</label>
    </ligand>
</feature>
<comment type="cofactor">
    <cofactor evidence="11">
        <name>Zn(2+)</name>
        <dbReference type="ChEBI" id="CHEBI:29105"/>
    </cofactor>
    <text evidence="11">Binds 2 Zn(2+) ions per subunit.</text>
</comment>
<evidence type="ECO:0000256" key="8">
    <source>
        <dbReference type="ARBA" id="ARBA00023145"/>
    </source>
</evidence>
<evidence type="ECO:0000256" key="2">
    <source>
        <dbReference type="ARBA" id="ARBA00022670"/>
    </source>
</evidence>
<feature type="active site" evidence="9">
    <location>
        <position position="274"/>
    </location>
</feature>
<dbReference type="Proteomes" id="UP000631114">
    <property type="component" value="Unassembled WGS sequence"/>
</dbReference>
<protein>
    <recommendedName>
        <fullName evidence="13">Peptidase metallopeptidase domain-containing protein</fullName>
    </recommendedName>
</protein>
<feature type="signal peptide" evidence="12">
    <location>
        <begin position="1"/>
        <end position="29"/>
    </location>
</feature>
<name>A0A835LQJ5_9MAGN</name>
<dbReference type="EMBL" id="JADFTS010000007">
    <property type="protein sequence ID" value="KAF9595886.1"/>
    <property type="molecule type" value="Genomic_DNA"/>
</dbReference>
<feature type="binding site" evidence="11">
    <location>
        <position position="291"/>
    </location>
    <ligand>
        <name>Zn(2+)</name>
        <dbReference type="ChEBI" id="CHEBI:29105"/>
        <label>2</label>
        <note>catalytic</note>
    </ligand>
</feature>
<reference evidence="14 15" key="1">
    <citation type="submission" date="2020-10" db="EMBL/GenBank/DDBJ databases">
        <title>The Coptis chinensis genome and diversification of protoberbering-type alkaloids.</title>
        <authorList>
            <person name="Wang B."/>
            <person name="Shu S."/>
            <person name="Song C."/>
            <person name="Liu Y."/>
        </authorList>
    </citation>
    <scope>NUCLEOTIDE SEQUENCE [LARGE SCALE GENOMIC DNA]</scope>
    <source>
        <strain evidence="14">HL-2020</strain>
        <tissue evidence="14">Leaf</tissue>
    </source>
</reference>
<keyword evidence="8" id="KW-0865">Zymogen</keyword>
<proteinExistence type="inferred from homology"/>
<dbReference type="InterPro" id="IPR002477">
    <property type="entry name" value="Peptidoglycan-bd-like"/>
</dbReference>
<dbReference type="GO" id="GO:0030574">
    <property type="term" value="P:collagen catabolic process"/>
    <property type="evidence" value="ECO:0007669"/>
    <property type="project" value="TreeGrafter"/>
</dbReference>
<evidence type="ECO:0000256" key="4">
    <source>
        <dbReference type="ARBA" id="ARBA00022729"/>
    </source>
</evidence>
<feature type="domain" description="Peptidase metallopeptidase" evidence="13">
    <location>
        <begin position="155"/>
        <end position="318"/>
    </location>
</feature>
<keyword evidence="7" id="KW-0482">Metalloprotease</keyword>
<feature type="chain" id="PRO_5032506790" description="Peptidase metallopeptidase domain-containing protein" evidence="12">
    <location>
        <begin position="30"/>
        <end position="320"/>
    </location>
</feature>
<dbReference type="Pfam" id="PF01471">
    <property type="entry name" value="PG_binding_1"/>
    <property type="match status" value="1"/>
</dbReference>
<keyword evidence="3 10" id="KW-0479">Metal-binding</keyword>
<evidence type="ECO:0000256" key="11">
    <source>
        <dbReference type="PIRSR" id="PIRSR621190-2"/>
    </source>
</evidence>
<feature type="binding site" evidence="11">
    <location>
        <position position="254"/>
    </location>
    <ligand>
        <name>Ca(2+)</name>
        <dbReference type="ChEBI" id="CHEBI:29108"/>
        <label>3</label>
    </ligand>
</feature>
<dbReference type="PIRSF" id="PIRSF001191">
    <property type="entry name" value="Peptidase_M10A_matrix"/>
    <property type="match status" value="1"/>
</dbReference>
<evidence type="ECO:0000256" key="6">
    <source>
        <dbReference type="ARBA" id="ARBA00022833"/>
    </source>
</evidence>
<dbReference type="AlphaFoldDB" id="A0A835LQJ5"/>
<feature type="binding site" evidence="11">
    <location>
        <position position="239"/>
    </location>
    <ligand>
        <name>Zn(2+)</name>
        <dbReference type="ChEBI" id="CHEBI:29105"/>
        <label>1</label>
    </ligand>
</feature>
<dbReference type="CDD" id="cd04278">
    <property type="entry name" value="ZnMc_MMP"/>
    <property type="match status" value="1"/>
</dbReference>
<feature type="binding site" evidence="11">
    <location>
        <position position="226"/>
    </location>
    <ligand>
        <name>Zn(2+)</name>
        <dbReference type="ChEBI" id="CHEBI:29105"/>
        <label>1</label>
    </ligand>
</feature>
<sequence>MALKNSPILGLQSFLLLVVMFMLPSLLFTKPNGEPFSFLENLQGSHQGQKLEGVCKLKRYLEKFGYLQYNDHSTHANDEEFDDQLESAVKVYQLNYGLNETGTLDSRTMEMMLRPRCGVPDIINGTTRMRSGKMKRHQPGPLSFHIAPQFAFFKRRQKWPYTLTKASLTYRFRSSVEVIDLQTLRPVIAQAFAKWAFVIPFTFSEAQESQTHWNITIGFHKLDHGDRHAFDGPGGILAHAFAPTIGWFHYDADENWSPNPNTNQIDLESIAAHEIGHVLGLEHSAIPEAVMYGLFSAGEQKRELHSDDILGIRTLYGLDR</sequence>
<dbReference type="InterPro" id="IPR006026">
    <property type="entry name" value="Peptidase_Metallo"/>
</dbReference>
<dbReference type="PANTHER" id="PTHR10201:SF213">
    <property type="entry name" value="METALLOENDOPROTEINASE 2-MMP-LIKE"/>
    <property type="match status" value="1"/>
</dbReference>
<dbReference type="OrthoDB" id="406838at2759"/>
<feature type="binding site" evidence="11">
    <location>
        <position position="249"/>
    </location>
    <ligand>
        <name>Zn(2+)</name>
        <dbReference type="ChEBI" id="CHEBI:29105"/>
        <label>1</label>
    </ligand>
</feature>
<dbReference type="InterPro" id="IPR033739">
    <property type="entry name" value="M10A_MMP"/>
</dbReference>
<keyword evidence="5" id="KW-0378">Hydrolase</keyword>
<dbReference type="Pfam" id="PF00413">
    <property type="entry name" value="Peptidase_M10"/>
    <property type="match status" value="1"/>
</dbReference>
<organism evidence="14 15">
    <name type="scientific">Coptis chinensis</name>
    <dbReference type="NCBI Taxonomy" id="261450"/>
    <lineage>
        <taxon>Eukaryota</taxon>
        <taxon>Viridiplantae</taxon>
        <taxon>Streptophyta</taxon>
        <taxon>Embryophyta</taxon>
        <taxon>Tracheophyta</taxon>
        <taxon>Spermatophyta</taxon>
        <taxon>Magnoliopsida</taxon>
        <taxon>Ranunculales</taxon>
        <taxon>Ranunculaceae</taxon>
        <taxon>Coptidoideae</taxon>
        <taxon>Coptis</taxon>
    </lineage>
</organism>
<dbReference type="PRINTS" id="PR00138">
    <property type="entry name" value="MATRIXIN"/>
</dbReference>
<gene>
    <name evidence="14" type="ORF">IFM89_005372</name>
</gene>
<feature type="binding site" evidence="11">
    <location>
        <position position="232"/>
    </location>
    <ligand>
        <name>Ca(2+)</name>
        <dbReference type="ChEBI" id="CHEBI:29108"/>
        <label>3</label>
    </ligand>
</feature>
<dbReference type="GO" id="GO:0031012">
    <property type="term" value="C:extracellular matrix"/>
    <property type="evidence" value="ECO:0007669"/>
    <property type="project" value="InterPro"/>
</dbReference>
<evidence type="ECO:0000256" key="10">
    <source>
        <dbReference type="PIRSR" id="PIRSR001191-2"/>
    </source>
</evidence>
<dbReference type="GO" id="GO:0006508">
    <property type="term" value="P:proteolysis"/>
    <property type="evidence" value="ECO:0007669"/>
    <property type="project" value="UniProtKB-KW"/>
</dbReference>
<dbReference type="InterPro" id="IPR001818">
    <property type="entry name" value="Pept_M10_metallopeptidase"/>
</dbReference>
<evidence type="ECO:0000259" key="13">
    <source>
        <dbReference type="SMART" id="SM00235"/>
    </source>
</evidence>
<comment type="cofactor">
    <cofactor evidence="11">
        <name>Ca(2+)</name>
        <dbReference type="ChEBI" id="CHEBI:29108"/>
    </cofactor>
    <text evidence="11">Can bind about 5 Ca(2+) ions per subunit.</text>
</comment>
<dbReference type="InterPro" id="IPR024079">
    <property type="entry name" value="MetalloPept_cat_dom_sf"/>
</dbReference>
<dbReference type="GO" id="GO:0030198">
    <property type="term" value="P:extracellular matrix organization"/>
    <property type="evidence" value="ECO:0007669"/>
    <property type="project" value="TreeGrafter"/>
</dbReference>
<evidence type="ECO:0000313" key="14">
    <source>
        <dbReference type="EMBL" id="KAF9595886.1"/>
    </source>
</evidence>
<feature type="binding site" description="in inhibited form" evidence="11">
    <location>
        <position position="117"/>
    </location>
    <ligand>
        <name>Zn(2+)</name>
        <dbReference type="ChEBI" id="CHEBI:29105"/>
        <label>2</label>
        <note>catalytic</note>
    </ligand>
</feature>
<evidence type="ECO:0000313" key="15">
    <source>
        <dbReference type="Proteomes" id="UP000631114"/>
    </source>
</evidence>
<dbReference type="SUPFAM" id="SSF47090">
    <property type="entry name" value="PGBD-like"/>
    <property type="match status" value="1"/>
</dbReference>
<dbReference type="Gene3D" id="3.40.390.10">
    <property type="entry name" value="Collagenase (Catalytic Domain)"/>
    <property type="match status" value="1"/>
</dbReference>
<evidence type="ECO:0000256" key="12">
    <source>
        <dbReference type="SAM" id="SignalP"/>
    </source>
</evidence>
<comment type="similarity">
    <text evidence="1">Belongs to the peptidase M10A family. Matrix metalloproteinases (MMPs) subfamily.</text>
</comment>
<keyword evidence="2" id="KW-0645">Protease</keyword>
<feature type="binding site" evidence="10">
    <location>
        <position position="283"/>
    </location>
    <ligand>
        <name>Zn(2+)</name>
        <dbReference type="ChEBI" id="CHEBI:29105"/>
        <label>2</label>
        <note>catalytic</note>
    </ligand>
</feature>
<dbReference type="PANTHER" id="PTHR10201">
    <property type="entry name" value="MATRIX METALLOPROTEINASE"/>
    <property type="match status" value="1"/>
</dbReference>
<feature type="binding site" evidence="10">
    <location>
        <position position="277"/>
    </location>
    <ligand>
        <name>Zn(2+)</name>
        <dbReference type="ChEBI" id="CHEBI:29105"/>
        <label>2</label>
        <note>catalytic</note>
    </ligand>
</feature>
<dbReference type="GO" id="GO:0008270">
    <property type="term" value="F:zinc ion binding"/>
    <property type="evidence" value="ECO:0007669"/>
    <property type="project" value="InterPro"/>
</dbReference>
<dbReference type="InterPro" id="IPR036365">
    <property type="entry name" value="PGBD-like_sf"/>
</dbReference>
<dbReference type="SUPFAM" id="SSF55486">
    <property type="entry name" value="Metalloproteases ('zincins'), catalytic domain"/>
    <property type="match status" value="1"/>
</dbReference>
<keyword evidence="6 10" id="KW-0862">Zinc</keyword>
<keyword evidence="15" id="KW-1185">Reference proteome</keyword>
<evidence type="ECO:0000256" key="5">
    <source>
        <dbReference type="ARBA" id="ARBA00022801"/>
    </source>
</evidence>
<dbReference type="SMART" id="SM00235">
    <property type="entry name" value="ZnMc"/>
    <property type="match status" value="1"/>
</dbReference>
<evidence type="ECO:0000256" key="9">
    <source>
        <dbReference type="PIRSR" id="PIRSR001191-1"/>
    </source>
</evidence>
<feature type="binding site" evidence="11">
    <location>
        <position position="254"/>
    </location>
    <ligand>
        <name>Ca(2+)</name>
        <dbReference type="ChEBI" id="CHEBI:29108"/>
        <label>1</label>
    </ligand>
</feature>
<evidence type="ECO:0000256" key="3">
    <source>
        <dbReference type="ARBA" id="ARBA00022723"/>
    </source>
</evidence>
<dbReference type="PROSITE" id="PS00546">
    <property type="entry name" value="CYSTEINE_SWITCH"/>
    <property type="match status" value="1"/>
</dbReference>
<accession>A0A835LQJ5</accession>
<comment type="caution">
    <text evidence="14">The sequence shown here is derived from an EMBL/GenBank/DDBJ whole genome shotgun (WGS) entry which is preliminary data.</text>
</comment>
<evidence type="ECO:0000256" key="1">
    <source>
        <dbReference type="ARBA" id="ARBA00009614"/>
    </source>
</evidence>
<evidence type="ECO:0000256" key="7">
    <source>
        <dbReference type="ARBA" id="ARBA00023049"/>
    </source>
</evidence>